<evidence type="ECO:0000256" key="2">
    <source>
        <dbReference type="ARBA" id="ARBA00023125"/>
    </source>
</evidence>
<dbReference type="Pfam" id="PF12833">
    <property type="entry name" value="HTH_18"/>
    <property type="match status" value="1"/>
</dbReference>
<dbReference type="Proteomes" id="UP000645390">
    <property type="component" value="Unassembled WGS sequence"/>
</dbReference>
<sequence length="258" mass="29722">MIQLEDIKGNFKRDRALKAEYSIRVLIIKEASGLLCMNSGDYVLTPGRVFFIPEEGIIRLEGEVNSAYWLSFSSLLYSEFLLQHRDSQSRNLFMSLSFRDLNNSQAQKAYSLLEQLKREILAKRDVSYLAQYLSLLLGFSAVLNAELMDLSVDELQQVLRFRAILEQYFKTERSTEFYAAGMGMNSRKLNGFLKKAFSKNLPEVLYARLIREAEELLIHTDYSIAIIAEILGFEQANSFMSNFKKTKGISALEFRRLN</sequence>
<evidence type="ECO:0000259" key="4">
    <source>
        <dbReference type="PROSITE" id="PS01124"/>
    </source>
</evidence>
<dbReference type="InterPro" id="IPR018060">
    <property type="entry name" value="HTH_AraC"/>
</dbReference>
<dbReference type="SMART" id="SM00342">
    <property type="entry name" value="HTH_ARAC"/>
    <property type="match status" value="1"/>
</dbReference>
<organism evidence="5 6">
    <name type="scientific">Pedobacter mendelii</name>
    <dbReference type="NCBI Taxonomy" id="1908240"/>
    <lineage>
        <taxon>Bacteria</taxon>
        <taxon>Pseudomonadati</taxon>
        <taxon>Bacteroidota</taxon>
        <taxon>Sphingobacteriia</taxon>
        <taxon>Sphingobacteriales</taxon>
        <taxon>Sphingobacteriaceae</taxon>
        <taxon>Pedobacter</taxon>
    </lineage>
</organism>
<keyword evidence="6" id="KW-1185">Reference proteome</keyword>
<dbReference type="PANTHER" id="PTHR43280:SF32">
    <property type="entry name" value="TRANSCRIPTIONAL REGULATORY PROTEIN"/>
    <property type="match status" value="1"/>
</dbReference>
<dbReference type="EMBL" id="BMDJ01000003">
    <property type="protein sequence ID" value="GGI24553.1"/>
    <property type="molecule type" value="Genomic_DNA"/>
</dbReference>
<comment type="caution">
    <text evidence="5">The sequence shown here is derived from an EMBL/GenBank/DDBJ whole genome shotgun (WGS) entry which is preliminary data.</text>
</comment>
<evidence type="ECO:0000313" key="5">
    <source>
        <dbReference type="EMBL" id="GGI24553.1"/>
    </source>
</evidence>
<name>A0ABQ2BHE0_9SPHI</name>
<keyword evidence="1" id="KW-0805">Transcription regulation</keyword>
<protein>
    <recommendedName>
        <fullName evidence="4">HTH araC/xylS-type domain-containing protein</fullName>
    </recommendedName>
</protein>
<dbReference type="InterPro" id="IPR009057">
    <property type="entry name" value="Homeodomain-like_sf"/>
</dbReference>
<dbReference type="RefSeq" id="WP_188412472.1">
    <property type="nucleotide sequence ID" value="NZ_BMDJ01000003.1"/>
</dbReference>
<proteinExistence type="predicted"/>
<accession>A0ABQ2BHE0</accession>
<gene>
    <name evidence="5" type="ORF">GCM10008119_13230</name>
</gene>
<dbReference type="SUPFAM" id="SSF46689">
    <property type="entry name" value="Homeodomain-like"/>
    <property type="match status" value="1"/>
</dbReference>
<evidence type="ECO:0000256" key="3">
    <source>
        <dbReference type="ARBA" id="ARBA00023163"/>
    </source>
</evidence>
<dbReference type="PANTHER" id="PTHR43280">
    <property type="entry name" value="ARAC-FAMILY TRANSCRIPTIONAL REGULATOR"/>
    <property type="match status" value="1"/>
</dbReference>
<keyword evidence="3" id="KW-0804">Transcription</keyword>
<keyword evidence="2" id="KW-0238">DNA-binding</keyword>
<evidence type="ECO:0000256" key="1">
    <source>
        <dbReference type="ARBA" id="ARBA00023015"/>
    </source>
</evidence>
<feature type="domain" description="HTH araC/xylS-type" evidence="4">
    <location>
        <begin position="159"/>
        <end position="257"/>
    </location>
</feature>
<evidence type="ECO:0000313" key="6">
    <source>
        <dbReference type="Proteomes" id="UP000645390"/>
    </source>
</evidence>
<dbReference type="PROSITE" id="PS01124">
    <property type="entry name" value="HTH_ARAC_FAMILY_2"/>
    <property type="match status" value="1"/>
</dbReference>
<dbReference type="Gene3D" id="1.10.10.60">
    <property type="entry name" value="Homeodomain-like"/>
    <property type="match status" value="1"/>
</dbReference>
<reference evidence="6" key="1">
    <citation type="journal article" date="2019" name="Int. J. Syst. Evol. Microbiol.">
        <title>The Global Catalogue of Microorganisms (GCM) 10K type strain sequencing project: providing services to taxonomists for standard genome sequencing and annotation.</title>
        <authorList>
            <consortium name="The Broad Institute Genomics Platform"/>
            <consortium name="The Broad Institute Genome Sequencing Center for Infectious Disease"/>
            <person name="Wu L."/>
            <person name="Ma J."/>
        </authorList>
    </citation>
    <scope>NUCLEOTIDE SEQUENCE [LARGE SCALE GENOMIC DNA]</scope>
    <source>
        <strain evidence="6">CCM 8939</strain>
    </source>
</reference>